<keyword evidence="2" id="KW-0808">Transferase</keyword>
<dbReference type="OrthoDB" id="703529at2"/>
<proteinExistence type="predicted"/>
<dbReference type="RefSeq" id="WP_081145501.1">
    <property type="nucleotide sequence ID" value="NZ_LVYD01000002.1"/>
</dbReference>
<evidence type="ECO:0000313" key="2">
    <source>
        <dbReference type="EMBL" id="OQP66559.1"/>
    </source>
</evidence>
<dbReference type="GO" id="GO:0032259">
    <property type="term" value="P:methylation"/>
    <property type="evidence" value="ECO:0007669"/>
    <property type="project" value="UniProtKB-KW"/>
</dbReference>
<sequence length="207" mass="23827">MTDFWEKNFREKQEMWGSMPANSAIATAEIFYNNGFNKILIPGIGYGRNAQPFINKGMEVTGIEISNTAMELAEKRYGKTLKIHHGSVTDMPFDSNLYDGIFCHALIHLLDEKERTQLIADCYNQLTENGIMVFTTITKHAHTYGQGTLLSKDRYEQFGGVKMFFYDENSIQEEFTSYGLCQVDEIVENYPFYLIQCRKKHMIPIIG</sequence>
<reference evidence="2 3" key="1">
    <citation type="submission" date="2016-03" db="EMBL/GenBank/DDBJ databases">
        <title>Niastella vici sp. nov., isolated from farmland soil.</title>
        <authorList>
            <person name="Chen L."/>
            <person name="Wang D."/>
            <person name="Yang S."/>
            <person name="Wang G."/>
        </authorList>
    </citation>
    <scope>NUCLEOTIDE SEQUENCE [LARGE SCALE GENOMIC DNA]</scope>
    <source>
        <strain evidence="2 3">DJ57</strain>
    </source>
</reference>
<dbReference type="Gene3D" id="3.40.50.150">
    <property type="entry name" value="Vaccinia Virus protein VP39"/>
    <property type="match status" value="1"/>
</dbReference>
<name>A0A1V9G7D1_9BACT</name>
<comment type="caution">
    <text evidence="2">The sequence shown here is derived from an EMBL/GenBank/DDBJ whole genome shotgun (WGS) entry which is preliminary data.</text>
</comment>
<dbReference type="Pfam" id="PF08241">
    <property type="entry name" value="Methyltransf_11"/>
    <property type="match status" value="1"/>
</dbReference>
<organism evidence="2 3">
    <name type="scientific">Niastella vici</name>
    <dbReference type="NCBI Taxonomy" id="1703345"/>
    <lineage>
        <taxon>Bacteria</taxon>
        <taxon>Pseudomonadati</taxon>
        <taxon>Bacteroidota</taxon>
        <taxon>Chitinophagia</taxon>
        <taxon>Chitinophagales</taxon>
        <taxon>Chitinophagaceae</taxon>
        <taxon>Niastella</taxon>
    </lineage>
</organism>
<gene>
    <name evidence="2" type="ORF">A3860_13850</name>
</gene>
<dbReference type="SUPFAM" id="SSF53335">
    <property type="entry name" value="S-adenosyl-L-methionine-dependent methyltransferases"/>
    <property type="match status" value="1"/>
</dbReference>
<dbReference type="AlphaFoldDB" id="A0A1V9G7D1"/>
<dbReference type="InterPro" id="IPR029063">
    <property type="entry name" value="SAM-dependent_MTases_sf"/>
</dbReference>
<keyword evidence="3" id="KW-1185">Reference proteome</keyword>
<feature type="domain" description="Methyltransferase type 11" evidence="1">
    <location>
        <begin position="43"/>
        <end position="134"/>
    </location>
</feature>
<evidence type="ECO:0000313" key="3">
    <source>
        <dbReference type="Proteomes" id="UP000192796"/>
    </source>
</evidence>
<accession>A0A1V9G7D1</accession>
<dbReference type="Proteomes" id="UP000192796">
    <property type="component" value="Unassembled WGS sequence"/>
</dbReference>
<protein>
    <submittedName>
        <fullName evidence="2">Methyltransferase</fullName>
    </submittedName>
</protein>
<dbReference type="EMBL" id="LVYD01000002">
    <property type="protein sequence ID" value="OQP66559.1"/>
    <property type="molecule type" value="Genomic_DNA"/>
</dbReference>
<keyword evidence="2" id="KW-0489">Methyltransferase</keyword>
<evidence type="ECO:0000259" key="1">
    <source>
        <dbReference type="Pfam" id="PF08241"/>
    </source>
</evidence>
<dbReference type="InterPro" id="IPR013216">
    <property type="entry name" value="Methyltransf_11"/>
</dbReference>
<dbReference type="GO" id="GO:0008757">
    <property type="term" value="F:S-adenosylmethionine-dependent methyltransferase activity"/>
    <property type="evidence" value="ECO:0007669"/>
    <property type="project" value="InterPro"/>
</dbReference>
<dbReference type="STRING" id="1703345.A3860_13850"/>